<keyword evidence="4" id="KW-0029">Amino-acid transport</keyword>
<dbReference type="PANTHER" id="PTHR22950">
    <property type="entry name" value="AMINO ACID TRANSPORTER"/>
    <property type="match status" value="1"/>
</dbReference>
<dbReference type="Pfam" id="PF01490">
    <property type="entry name" value="Aa_trans"/>
    <property type="match status" value="1"/>
</dbReference>
<feature type="transmembrane region" description="Helical" evidence="8">
    <location>
        <begin position="404"/>
        <end position="424"/>
    </location>
</feature>
<evidence type="ECO:0000256" key="5">
    <source>
        <dbReference type="ARBA" id="ARBA00022989"/>
    </source>
</evidence>
<evidence type="ECO:0000259" key="9">
    <source>
        <dbReference type="Pfam" id="PF01490"/>
    </source>
</evidence>
<dbReference type="InterPro" id="IPR013057">
    <property type="entry name" value="AA_transpt_TM"/>
</dbReference>
<dbReference type="EMBL" id="JAKUCV010001377">
    <property type="protein sequence ID" value="KAJ4846641.1"/>
    <property type="molecule type" value="Genomic_DNA"/>
</dbReference>
<dbReference type="OrthoDB" id="40134at2759"/>
<keyword evidence="2" id="KW-0813">Transport</keyword>
<evidence type="ECO:0000256" key="4">
    <source>
        <dbReference type="ARBA" id="ARBA00022970"/>
    </source>
</evidence>
<name>A0A9Q0GBF3_9ROSI</name>
<evidence type="ECO:0000256" key="8">
    <source>
        <dbReference type="SAM" id="Phobius"/>
    </source>
</evidence>
<sequence length="432" mass="46769">MKGKTSSPNKKPRKGAAAKEDTPLLGSKDLPPLSSQTKTFANVFIAVVGAGVLGLPYAFKRTGWLMSLIMLFSVAALTHYCMMLLVHTRRKLLSLTTSSPINSFGDLGFTVCGTFGRFVVDILIVLSQAGFCVGYLIFIANTLVNLFNSSPSLSSFPSNLFASSLFSAKSLYIWACFPFQLGLNSIASLTHLAPLSIFADVVDLAAMGVVIVEDVFIIIKNRPEVIAFGGFSVFFYGMGVAVYAFEGVGMVLPLESEMKEKDKFGKILAMSMAVISTIYGAFGVLGYFAFGAETKDIITANLGAGLISTLIQIGLCVNLFFTFPVMMHPVYEIVERRFRGGRYCLWLRWVLVFVVSVVALMVPNFADFLSLVGSSTCCALGFVLPALFHLLVFKEEMSWAGWSVDVGIVTLGVVLAVSGTWSALLEIFSVKV</sequence>
<feature type="domain" description="Amino acid transporter transmembrane" evidence="9">
    <location>
        <begin position="35"/>
        <end position="423"/>
    </location>
</feature>
<evidence type="ECO:0000313" key="11">
    <source>
        <dbReference type="Proteomes" id="UP001141552"/>
    </source>
</evidence>
<evidence type="ECO:0000256" key="2">
    <source>
        <dbReference type="ARBA" id="ARBA00022448"/>
    </source>
</evidence>
<reference evidence="10" key="2">
    <citation type="journal article" date="2023" name="Plants (Basel)">
        <title>Annotation of the Turnera subulata (Passifloraceae) Draft Genome Reveals the S-Locus Evolved after the Divergence of Turneroideae from Passifloroideae in a Stepwise Manner.</title>
        <authorList>
            <person name="Henning P.M."/>
            <person name="Roalson E.H."/>
            <person name="Mir W."/>
            <person name="McCubbin A.G."/>
            <person name="Shore J.S."/>
        </authorList>
    </citation>
    <scope>NUCLEOTIDE SEQUENCE</scope>
    <source>
        <strain evidence="10">F60SS</strain>
    </source>
</reference>
<feature type="transmembrane region" description="Helical" evidence="8">
    <location>
        <begin position="343"/>
        <end position="362"/>
    </location>
</feature>
<evidence type="ECO:0000256" key="7">
    <source>
        <dbReference type="SAM" id="MobiDB-lite"/>
    </source>
</evidence>
<dbReference type="Proteomes" id="UP001141552">
    <property type="component" value="Unassembled WGS sequence"/>
</dbReference>
<comment type="caution">
    <text evidence="10">The sequence shown here is derived from an EMBL/GenBank/DDBJ whole genome shotgun (WGS) entry which is preliminary data.</text>
</comment>
<keyword evidence="6 8" id="KW-0472">Membrane</keyword>
<gene>
    <name evidence="10" type="primary">AVT3C</name>
    <name evidence="10" type="ORF">Tsubulata_014655</name>
</gene>
<evidence type="ECO:0000313" key="10">
    <source>
        <dbReference type="EMBL" id="KAJ4846641.1"/>
    </source>
</evidence>
<protein>
    <submittedName>
        <fullName evidence="10">Amino acid transporter avt3c</fullName>
    </submittedName>
</protein>
<dbReference type="GO" id="GO:0005774">
    <property type="term" value="C:vacuolar membrane"/>
    <property type="evidence" value="ECO:0007669"/>
    <property type="project" value="TreeGrafter"/>
</dbReference>
<dbReference type="PANTHER" id="PTHR22950:SF529">
    <property type="entry name" value="AMINO ACID TRANSPORTER AVT3B"/>
    <property type="match status" value="1"/>
</dbReference>
<dbReference type="GO" id="GO:0015175">
    <property type="term" value="F:neutral L-amino acid transmembrane transporter activity"/>
    <property type="evidence" value="ECO:0007669"/>
    <property type="project" value="TreeGrafter"/>
</dbReference>
<proteinExistence type="predicted"/>
<evidence type="ECO:0000256" key="6">
    <source>
        <dbReference type="ARBA" id="ARBA00023136"/>
    </source>
</evidence>
<feature type="transmembrane region" description="Helical" evidence="8">
    <location>
        <begin position="160"/>
        <end position="183"/>
    </location>
</feature>
<feature type="transmembrane region" description="Helical" evidence="8">
    <location>
        <begin position="195"/>
        <end position="219"/>
    </location>
</feature>
<feature type="transmembrane region" description="Helical" evidence="8">
    <location>
        <begin position="302"/>
        <end position="323"/>
    </location>
</feature>
<reference evidence="10" key="1">
    <citation type="submission" date="2022-02" db="EMBL/GenBank/DDBJ databases">
        <authorList>
            <person name="Henning P.M."/>
            <person name="McCubbin A.G."/>
            <person name="Shore J.S."/>
        </authorList>
    </citation>
    <scope>NUCLEOTIDE SEQUENCE</scope>
    <source>
        <strain evidence="10">F60SS</strain>
        <tissue evidence="10">Leaves</tissue>
    </source>
</reference>
<feature type="transmembrane region" description="Helical" evidence="8">
    <location>
        <begin position="225"/>
        <end position="246"/>
    </location>
</feature>
<evidence type="ECO:0000256" key="1">
    <source>
        <dbReference type="ARBA" id="ARBA00004141"/>
    </source>
</evidence>
<dbReference type="GO" id="GO:0015179">
    <property type="term" value="F:L-amino acid transmembrane transporter activity"/>
    <property type="evidence" value="ECO:0007669"/>
    <property type="project" value="TreeGrafter"/>
</dbReference>
<keyword evidence="11" id="KW-1185">Reference proteome</keyword>
<evidence type="ECO:0000256" key="3">
    <source>
        <dbReference type="ARBA" id="ARBA00022692"/>
    </source>
</evidence>
<dbReference type="AlphaFoldDB" id="A0A9Q0GBF3"/>
<comment type="subcellular location">
    <subcellularLocation>
        <location evidence="1">Membrane</location>
        <topology evidence="1">Multi-pass membrane protein</topology>
    </subcellularLocation>
</comment>
<feature type="region of interest" description="Disordered" evidence="7">
    <location>
        <begin position="1"/>
        <end position="30"/>
    </location>
</feature>
<keyword evidence="3 8" id="KW-0812">Transmembrane</keyword>
<feature type="transmembrane region" description="Helical" evidence="8">
    <location>
        <begin position="267"/>
        <end position="290"/>
    </location>
</feature>
<feature type="transmembrane region" description="Helical" evidence="8">
    <location>
        <begin position="118"/>
        <end position="140"/>
    </location>
</feature>
<organism evidence="10 11">
    <name type="scientific">Turnera subulata</name>
    <dbReference type="NCBI Taxonomy" id="218843"/>
    <lineage>
        <taxon>Eukaryota</taxon>
        <taxon>Viridiplantae</taxon>
        <taxon>Streptophyta</taxon>
        <taxon>Embryophyta</taxon>
        <taxon>Tracheophyta</taxon>
        <taxon>Spermatophyta</taxon>
        <taxon>Magnoliopsida</taxon>
        <taxon>eudicotyledons</taxon>
        <taxon>Gunneridae</taxon>
        <taxon>Pentapetalae</taxon>
        <taxon>rosids</taxon>
        <taxon>fabids</taxon>
        <taxon>Malpighiales</taxon>
        <taxon>Passifloraceae</taxon>
        <taxon>Turnera</taxon>
    </lineage>
</organism>
<feature type="transmembrane region" description="Helical" evidence="8">
    <location>
        <begin position="40"/>
        <end position="59"/>
    </location>
</feature>
<feature type="transmembrane region" description="Helical" evidence="8">
    <location>
        <begin position="65"/>
        <end position="86"/>
    </location>
</feature>
<feature type="transmembrane region" description="Helical" evidence="8">
    <location>
        <begin position="368"/>
        <end position="392"/>
    </location>
</feature>
<keyword evidence="5 8" id="KW-1133">Transmembrane helix</keyword>
<accession>A0A9Q0GBF3</accession>